<comment type="caution">
    <text evidence="15">The sequence shown here is derived from an EMBL/GenBank/DDBJ whole genome shotgun (WGS) entry which is preliminary data.</text>
</comment>
<feature type="transmembrane region" description="Helical" evidence="14">
    <location>
        <begin position="45"/>
        <end position="68"/>
    </location>
</feature>
<evidence type="ECO:0000256" key="8">
    <source>
        <dbReference type="ARBA" id="ARBA00023053"/>
    </source>
</evidence>
<dbReference type="GO" id="GO:0015293">
    <property type="term" value="F:symporter activity"/>
    <property type="evidence" value="ECO:0007669"/>
    <property type="project" value="UniProtKB-KW"/>
</dbReference>
<evidence type="ECO:0000256" key="7">
    <source>
        <dbReference type="ARBA" id="ARBA00022989"/>
    </source>
</evidence>
<keyword evidence="10 14" id="KW-0472">Membrane</keyword>
<protein>
    <submittedName>
        <fullName evidence="15">Sodium:solute symporter family protein</fullName>
    </submittedName>
</protein>
<evidence type="ECO:0000256" key="4">
    <source>
        <dbReference type="ARBA" id="ARBA00022475"/>
    </source>
</evidence>
<evidence type="ECO:0000256" key="14">
    <source>
        <dbReference type="SAM" id="Phobius"/>
    </source>
</evidence>
<feature type="transmembrane region" description="Helical" evidence="14">
    <location>
        <begin position="452"/>
        <end position="471"/>
    </location>
</feature>
<evidence type="ECO:0000256" key="11">
    <source>
        <dbReference type="ARBA" id="ARBA00023201"/>
    </source>
</evidence>
<evidence type="ECO:0000256" key="6">
    <source>
        <dbReference type="ARBA" id="ARBA00022847"/>
    </source>
</evidence>
<feature type="transmembrane region" description="Helical" evidence="14">
    <location>
        <begin position="419"/>
        <end position="440"/>
    </location>
</feature>
<feature type="transmembrane region" description="Helical" evidence="14">
    <location>
        <begin position="74"/>
        <end position="93"/>
    </location>
</feature>
<name>A0A952KH79_9PROT</name>
<evidence type="ECO:0000256" key="12">
    <source>
        <dbReference type="ARBA" id="ARBA00033708"/>
    </source>
</evidence>
<dbReference type="Pfam" id="PF00474">
    <property type="entry name" value="SSF"/>
    <property type="match status" value="1"/>
</dbReference>
<feature type="transmembrane region" description="Helical" evidence="14">
    <location>
        <begin position="390"/>
        <end position="412"/>
    </location>
</feature>
<evidence type="ECO:0000256" key="2">
    <source>
        <dbReference type="ARBA" id="ARBA00006434"/>
    </source>
</evidence>
<sequence>MDFLIGYGTLAVFFLGVILVLERTRRAAGGDFTDYAVAGRSFGSWFQAMAFLNTWLPGTIFIAFAGLAASAGVIGYYVVSYSLLAVLFMLFMAQKVFDWGRAFNLRTQADFVGMRYNSKAVRVVAALIGVVASFPWLILGFQSLGLVFSYLSFGVVSPTLAVFAGIAVLGIRQIWTVRLGMRGIVISDMVQGVFAYGVGGLVALGLIVWLMSQGLGFAALPPEFAALPGTGSALGPLYYLSIVATGALGSWCWPDIFVRLFTARSAQAVRNSAVKAAPILLLFLAILLTLAMLAHQLPEVAAAPDNVWFLTAAHGGPFVLALAGTAVFAATAGNVNALTAAIGTHTAQDVIHIGGADEATTTRTARMAIVAATVLAVVGAILTVNTTAGLLTLALASYQGIVQLAPALYLGIFWRRGNAAAALAGMLAGFAAAVVLQLLYPVSIRELGGLTSGVVGLAINTLVYVGLSYALPHDAAERARIDRLFRDLGQAGPEGAAMPAGLAPVRD</sequence>
<evidence type="ECO:0000256" key="1">
    <source>
        <dbReference type="ARBA" id="ARBA00004651"/>
    </source>
</evidence>
<evidence type="ECO:0000256" key="5">
    <source>
        <dbReference type="ARBA" id="ARBA00022692"/>
    </source>
</evidence>
<keyword evidence="7 14" id="KW-1133">Transmembrane helix</keyword>
<keyword evidence="3" id="KW-0813">Transport</keyword>
<dbReference type="InterPro" id="IPR050277">
    <property type="entry name" value="Sodium:Solute_Symporter"/>
</dbReference>
<dbReference type="Gene3D" id="1.20.1730.10">
    <property type="entry name" value="Sodium/glucose cotransporter"/>
    <property type="match status" value="1"/>
</dbReference>
<dbReference type="PANTHER" id="PTHR48086">
    <property type="entry name" value="SODIUM/PROLINE SYMPORTER-RELATED"/>
    <property type="match status" value="1"/>
</dbReference>
<keyword evidence="5 14" id="KW-0812">Transmembrane</keyword>
<feature type="transmembrane region" description="Helical" evidence="14">
    <location>
        <begin position="318"/>
        <end position="343"/>
    </location>
</feature>
<dbReference type="EMBL" id="JAEKLZ010000172">
    <property type="protein sequence ID" value="MBW8725481.1"/>
    <property type="molecule type" value="Genomic_DNA"/>
</dbReference>
<feature type="transmembrane region" description="Helical" evidence="14">
    <location>
        <begin position="6"/>
        <end position="24"/>
    </location>
</feature>
<comment type="catalytic activity">
    <reaction evidence="12">
        <text>L-proline(in) + Na(+)(in) = L-proline(out) + Na(+)(out)</text>
        <dbReference type="Rhea" id="RHEA:28967"/>
        <dbReference type="ChEBI" id="CHEBI:29101"/>
        <dbReference type="ChEBI" id="CHEBI:60039"/>
    </reaction>
</comment>
<keyword evidence="9" id="KW-0406">Ion transport</keyword>
<dbReference type="Proteomes" id="UP000700706">
    <property type="component" value="Unassembled WGS sequence"/>
</dbReference>
<keyword evidence="6" id="KW-0769">Symport</keyword>
<evidence type="ECO:0000256" key="13">
    <source>
        <dbReference type="RuleBase" id="RU362091"/>
    </source>
</evidence>
<dbReference type="PROSITE" id="PS50283">
    <property type="entry name" value="NA_SOLUT_SYMP_3"/>
    <property type="match status" value="1"/>
</dbReference>
<dbReference type="CDD" id="cd10322">
    <property type="entry name" value="SLC5sbd"/>
    <property type="match status" value="1"/>
</dbReference>
<keyword evidence="8" id="KW-0915">Sodium</keyword>
<feature type="transmembrane region" description="Helical" evidence="14">
    <location>
        <begin position="192"/>
        <end position="212"/>
    </location>
</feature>
<proteinExistence type="inferred from homology"/>
<feature type="transmembrane region" description="Helical" evidence="14">
    <location>
        <begin position="279"/>
        <end position="298"/>
    </location>
</feature>
<keyword evidence="11" id="KW-0739">Sodium transport</keyword>
<dbReference type="GO" id="GO:0005886">
    <property type="term" value="C:plasma membrane"/>
    <property type="evidence" value="ECO:0007669"/>
    <property type="project" value="UniProtKB-SubCell"/>
</dbReference>
<evidence type="ECO:0000313" key="16">
    <source>
        <dbReference type="Proteomes" id="UP000700706"/>
    </source>
</evidence>
<feature type="transmembrane region" description="Helical" evidence="14">
    <location>
        <begin position="123"/>
        <end position="141"/>
    </location>
</feature>
<evidence type="ECO:0000256" key="10">
    <source>
        <dbReference type="ARBA" id="ARBA00023136"/>
    </source>
</evidence>
<organism evidence="15 16">
    <name type="scientific">Inquilinus limosus</name>
    <dbReference type="NCBI Taxonomy" id="171674"/>
    <lineage>
        <taxon>Bacteria</taxon>
        <taxon>Pseudomonadati</taxon>
        <taxon>Pseudomonadota</taxon>
        <taxon>Alphaproteobacteria</taxon>
        <taxon>Rhodospirillales</taxon>
        <taxon>Rhodospirillaceae</taxon>
        <taxon>Inquilinus</taxon>
    </lineage>
</organism>
<comment type="similarity">
    <text evidence="2 13">Belongs to the sodium:solute symporter (SSF) (TC 2.A.21) family.</text>
</comment>
<evidence type="ECO:0000256" key="9">
    <source>
        <dbReference type="ARBA" id="ARBA00023065"/>
    </source>
</evidence>
<dbReference type="GO" id="GO:0006814">
    <property type="term" value="P:sodium ion transport"/>
    <property type="evidence" value="ECO:0007669"/>
    <property type="project" value="UniProtKB-KW"/>
</dbReference>
<evidence type="ECO:0000256" key="3">
    <source>
        <dbReference type="ARBA" id="ARBA00022448"/>
    </source>
</evidence>
<dbReference type="PANTHER" id="PTHR48086:SF3">
    <property type="entry name" value="SODIUM_PROLINE SYMPORTER"/>
    <property type="match status" value="1"/>
</dbReference>
<evidence type="ECO:0000313" key="15">
    <source>
        <dbReference type="EMBL" id="MBW8725481.1"/>
    </source>
</evidence>
<comment type="subcellular location">
    <subcellularLocation>
        <location evidence="1">Cell membrane</location>
        <topology evidence="1">Multi-pass membrane protein</topology>
    </subcellularLocation>
</comment>
<dbReference type="InterPro" id="IPR001734">
    <property type="entry name" value="Na/solute_symporter"/>
</dbReference>
<accession>A0A952KH79</accession>
<feature type="transmembrane region" description="Helical" evidence="14">
    <location>
        <begin position="237"/>
        <end position="258"/>
    </location>
</feature>
<keyword evidence="4" id="KW-1003">Cell membrane</keyword>
<feature type="transmembrane region" description="Helical" evidence="14">
    <location>
        <begin position="147"/>
        <end position="171"/>
    </location>
</feature>
<gene>
    <name evidence="15" type="ORF">JF625_10045</name>
</gene>
<reference evidence="15" key="1">
    <citation type="submission" date="2020-06" db="EMBL/GenBank/DDBJ databases">
        <title>Stable isotope informed genome-resolved metagenomics uncovers potential trophic interactions in rhizosphere soil.</title>
        <authorList>
            <person name="Starr E.P."/>
            <person name="Shi S."/>
            <person name="Blazewicz S.J."/>
            <person name="Koch B.J."/>
            <person name="Probst A.J."/>
            <person name="Hungate B.A."/>
            <person name="Pett-Ridge J."/>
            <person name="Firestone M.K."/>
            <person name="Banfield J.F."/>
        </authorList>
    </citation>
    <scope>NUCLEOTIDE SEQUENCE</scope>
    <source>
        <strain evidence="15">YM_69_17</strain>
    </source>
</reference>
<dbReference type="InterPro" id="IPR038377">
    <property type="entry name" value="Na/Glc_symporter_sf"/>
</dbReference>
<dbReference type="AlphaFoldDB" id="A0A952KH79"/>
<feature type="transmembrane region" description="Helical" evidence="14">
    <location>
        <begin position="364"/>
        <end position="384"/>
    </location>
</feature>